<organism evidence="3 4">
    <name type="scientific">Platanthera guangdongensis</name>
    <dbReference type="NCBI Taxonomy" id="2320717"/>
    <lineage>
        <taxon>Eukaryota</taxon>
        <taxon>Viridiplantae</taxon>
        <taxon>Streptophyta</taxon>
        <taxon>Embryophyta</taxon>
        <taxon>Tracheophyta</taxon>
        <taxon>Spermatophyta</taxon>
        <taxon>Magnoliopsida</taxon>
        <taxon>Liliopsida</taxon>
        <taxon>Asparagales</taxon>
        <taxon>Orchidaceae</taxon>
        <taxon>Orchidoideae</taxon>
        <taxon>Orchideae</taxon>
        <taxon>Orchidinae</taxon>
        <taxon>Platanthera</taxon>
    </lineage>
</organism>
<dbReference type="EMBL" id="JBBWWR010000011">
    <property type="protein sequence ID" value="KAK8959999.1"/>
    <property type="molecule type" value="Genomic_DNA"/>
</dbReference>
<dbReference type="InterPro" id="IPR005135">
    <property type="entry name" value="Endo/exonuclease/phosphatase"/>
</dbReference>
<feature type="region of interest" description="Disordered" evidence="1">
    <location>
        <begin position="423"/>
        <end position="452"/>
    </location>
</feature>
<dbReference type="Gene3D" id="3.60.10.10">
    <property type="entry name" value="Endonuclease/exonuclease/phosphatase"/>
    <property type="match status" value="1"/>
</dbReference>
<evidence type="ECO:0000256" key="1">
    <source>
        <dbReference type="SAM" id="MobiDB-lite"/>
    </source>
</evidence>
<dbReference type="PROSITE" id="PS51257">
    <property type="entry name" value="PROKAR_LIPOPROTEIN"/>
    <property type="match status" value="1"/>
</dbReference>
<sequence length="812" mass="89023">MRLGHISRLSHAEAWQTSPLIAGCLSQNQPALLPLAPSDPRHRPLKFHVQVQLHHPIPIPYQPSATTGNTSSRLSPLHPQLSVIKFPLPNSRPPSSVFPAFPPAGRRPDGAQNSAASHPDPLLATNPISYSDLTSFARNYCRSCFLPSIPPRLHVNAADPASFARRCRQSLPSALLPPPSDIGTFMRRLLTRVMAEHRLEIIEKCLDQKPLSPPCPPSGSVDHFAPPSLPTSLAVLAITYAPQMLEVRVLLDRAYTVSKDWNDAPVIVCGDFNSTPMSSLYKFIATQKLNLLGLARDQVSGQYSATVHIRPNYGFSAYSCHDSGSAFGTQEGYYRPNNQHYMENSFAVGSFTGRMGSHCQLKTDRQMSFDATAIKLGEVEIFSHQSGGISSAHSKLANIPSRKSEIFSQQSVIRVNREADKNRELGNNREETQKNTFGRPCFEDHEDSPGSGDLAGGIKLNSLSCIDNSAASLLPETVNLHDVQNDSNHVVNTSSFHRNRDLSAVVFCDSLTSDAPDLNKILHIDGTDDTLSKERPSTSYASLEIPSIGSAVTERADPLITCFYSGKDDGLNAFRFDGSHLSDSVVVISPVKDEKVMENMNSGEDRKNVSPEKILQKMPTLCCNLGSDATSAENRRPTELSCLEENEDSQSLELSGLEENADPNFLKDLLGMEDENHIMKDFNSSELSLHLASTASDKTRCLYNPYCWSPEEMEIASGKQNCTIVEHSLKLRSVYRDVEPLGVSYFPHSPATSHLIPPPVTSPSLRNSSLPSTVITPPGDQPEHLHFSGSGKTSTFLPPAFALTSDFASYYY</sequence>
<dbReference type="Proteomes" id="UP001412067">
    <property type="component" value="Unassembled WGS sequence"/>
</dbReference>
<name>A0ABR2M736_9ASPA</name>
<evidence type="ECO:0000313" key="4">
    <source>
        <dbReference type="Proteomes" id="UP001412067"/>
    </source>
</evidence>
<feature type="domain" description="Endonuclease/exonuclease/phosphatase" evidence="2">
    <location>
        <begin position="239"/>
        <end position="311"/>
    </location>
</feature>
<keyword evidence="4" id="KW-1185">Reference proteome</keyword>
<feature type="region of interest" description="Disordered" evidence="1">
    <location>
        <begin position="100"/>
        <end position="122"/>
    </location>
</feature>
<dbReference type="PANTHER" id="PTHR12121">
    <property type="entry name" value="CARBON CATABOLITE REPRESSOR PROTEIN 4"/>
    <property type="match status" value="1"/>
</dbReference>
<dbReference type="Pfam" id="PF03372">
    <property type="entry name" value="Exo_endo_phos"/>
    <property type="match status" value="1"/>
</dbReference>
<comment type="caution">
    <text evidence="3">The sequence shown here is derived from an EMBL/GenBank/DDBJ whole genome shotgun (WGS) entry which is preliminary data.</text>
</comment>
<dbReference type="PANTHER" id="PTHR12121:SF85">
    <property type="entry name" value="CARBON CATABOLITE REPRESSOR PROTEIN 4 HOMOLOG 6"/>
    <property type="match status" value="1"/>
</dbReference>
<protein>
    <recommendedName>
        <fullName evidence="2">Endonuclease/exonuclease/phosphatase domain-containing protein</fullName>
    </recommendedName>
</protein>
<dbReference type="SUPFAM" id="SSF56219">
    <property type="entry name" value="DNase I-like"/>
    <property type="match status" value="1"/>
</dbReference>
<reference evidence="3 4" key="1">
    <citation type="journal article" date="2022" name="Nat. Plants">
        <title>Genomes of leafy and leafless Platanthera orchids illuminate the evolution of mycoheterotrophy.</title>
        <authorList>
            <person name="Li M.H."/>
            <person name="Liu K.W."/>
            <person name="Li Z."/>
            <person name="Lu H.C."/>
            <person name="Ye Q.L."/>
            <person name="Zhang D."/>
            <person name="Wang J.Y."/>
            <person name="Li Y.F."/>
            <person name="Zhong Z.M."/>
            <person name="Liu X."/>
            <person name="Yu X."/>
            <person name="Liu D.K."/>
            <person name="Tu X.D."/>
            <person name="Liu B."/>
            <person name="Hao Y."/>
            <person name="Liao X.Y."/>
            <person name="Jiang Y.T."/>
            <person name="Sun W.H."/>
            <person name="Chen J."/>
            <person name="Chen Y.Q."/>
            <person name="Ai Y."/>
            <person name="Zhai J.W."/>
            <person name="Wu S.S."/>
            <person name="Zhou Z."/>
            <person name="Hsiao Y.Y."/>
            <person name="Wu W.L."/>
            <person name="Chen Y.Y."/>
            <person name="Lin Y.F."/>
            <person name="Hsu J.L."/>
            <person name="Li C.Y."/>
            <person name="Wang Z.W."/>
            <person name="Zhao X."/>
            <person name="Zhong W.Y."/>
            <person name="Ma X.K."/>
            <person name="Ma L."/>
            <person name="Huang J."/>
            <person name="Chen G.Z."/>
            <person name="Huang M.Z."/>
            <person name="Huang L."/>
            <person name="Peng D.H."/>
            <person name="Luo Y.B."/>
            <person name="Zou S.Q."/>
            <person name="Chen S.P."/>
            <person name="Lan S."/>
            <person name="Tsai W.C."/>
            <person name="Van de Peer Y."/>
            <person name="Liu Z.J."/>
        </authorList>
    </citation>
    <scope>NUCLEOTIDE SEQUENCE [LARGE SCALE GENOMIC DNA]</scope>
    <source>
        <strain evidence="3">Lor288</strain>
    </source>
</reference>
<dbReference type="InterPro" id="IPR050410">
    <property type="entry name" value="CCR4/nocturin_mRNA_transcr"/>
</dbReference>
<feature type="compositionally biased region" description="Basic and acidic residues" evidence="1">
    <location>
        <begin position="423"/>
        <end position="433"/>
    </location>
</feature>
<accession>A0ABR2M736</accession>
<evidence type="ECO:0000259" key="2">
    <source>
        <dbReference type="Pfam" id="PF03372"/>
    </source>
</evidence>
<proteinExistence type="predicted"/>
<evidence type="ECO:0000313" key="3">
    <source>
        <dbReference type="EMBL" id="KAK8959999.1"/>
    </source>
</evidence>
<dbReference type="InterPro" id="IPR036691">
    <property type="entry name" value="Endo/exonu/phosph_ase_sf"/>
</dbReference>
<gene>
    <name evidence="3" type="ORF">KSP40_PGU000142</name>
</gene>